<sequence length="447" mass="46417">MSHRDDAIAIWKAGVDAVRSDFLVRSNVRCHRDYLEICGSRFSLQDVRNIEVVGAGKAGAGMVRGLEVALSGLRDSIRLDGWVNVPRDCVEATSAITLFAARPAGSNEPTAEGVKGTREILKRVRQLDETDLCIVLISGGGSALLPAPAPGVSLDDKLAVTRVLAAGGADICELNVVRSQLSEVKGGGLVRNCGAGRVVSLIISDVIGDPLEIIASGPTTPSTATADDALAILQKYDPTRTLVPATVYTHLERDVPASGDATCAVENFLIGSNAVAIAAADAAAKQRGYEVINLGSENAGEAADHGRTLFQKLADLRDGNSTGHPKRVCLLAGGETTVKLAATSADRKGGRNQECILAAVAANPDAAAWQKITLLSGGTDGEDGPTDAAGAIADAELVGRMHADGLQPNDFLTINNSYPFFDQLDGLVRTGPTHTNVMDLAVGVLDG</sequence>
<keyword evidence="3" id="KW-0560">Oxidoreductase</keyword>
<dbReference type="EC" id="1.1.1.81" evidence="3"/>
<name>A0A1P8WR73_9PLAN</name>
<feature type="domain" description="MOFRL" evidence="1">
    <location>
        <begin position="328"/>
        <end position="439"/>
    </location>
</feature>
<dbReference type="RefSeq" id="WP_077027560.1">
    <property type="nucleotide sequence ID" value="NZ_CP017641.1"/>
</dbReference>
<evidence type="ECO:0000259" key="1">
    <source>
        <dbReference type="Pfam" id="PF05161"/>
    </source>
</evidence>
<dbReference type="GO" id="GO:0005737">
    <property type="term" value="C:cytoplasm"/>
    <property type="evidence" value="ECO:0007669"/>
    <property type="project" value="TreeGrafter"/>
</dbReference>
<organism evidence="3 4">
    <name type="scientific">Fuerstiella marisgermanici</name>
    <dbReference type="NCBI Taxonomy" id="1891926"/>
    <lineage>
        <taxon>Bacteria</taxon>
        <taxon>Pseudomonadati</taxon>
        <taxon>Planctomycetota</taxon>
        <taxon>Planctomycetia</taxon>
        <taxon>Planctomycetales</taxon>
        <taxon>Planctomycetaceae</taxon>
        <taxon>Fuerstiella</taxon>
    </lineage>
</organism>
<reference evidence="3 4" key="1">
    <citation type="journal article" date="2016" name="Front. Microbiol.">
        <title>Fuerstia marisgermanicae gen. nov., sp. nov., an Unusual Member of the Phylum Planctomycetes from the German Wadden Sea.</title>
        <authorList>
            <person name="Kohn T."/>
            <person name="Heuer A."/>
            <person name="Jogler M."/>
            <person name="Vollmers J."/>
            <person name="Boedeker C."/>
            <person name="Bunk B."/>
            <person name="Rast P."/>
            <person name="Borchert D."/>
            <person name="Glockner I."/>
            <person name="Freese H.M."/>
            <person name="Klenk H.P."/>
            <person name="Overmann J."/>
            <person name="Kaster A.K."/>
            <person name="Rohde M."/>
            <person name="Wiegand S."/>
            <person name="Jogler C."/>
        </authorList>
    </citation>
    <scope>NUCLEOTIDE SEQUENCE [LARGE SCALE GENOMIC DNA]</scope>
    <source>
        <strain evidence="3 4">NH11</strain>
    </source>
</reference>
<evidence type="ECO:0000313" key="3">
    <source>
        <dbReference type="EMBL" id="APZ96555.1"/>
    </source>
</evidence>
<keyword evidence="4" id="KW-1185">Reference proteome</keyword>
<protein>
    <submittedName>
        <fullName evidence="3">Hydroxypyruvate reductase</fullName>
        <ecNumber evidence="3">1.1.1.81</ecNumber>
    </submittedName>
</protein>
<dbReference type="AlphaFoldDB" id="A0A1P8WR73"/>
<dbReference type="InterPro" id="IPR037035">
    <property type="entry name" value="GK-like_C_sf"/>
</dbReference>
<dbReference type="InterPro" id="IPR025286">
    <property type="entry name" value="MOFRL_assoc_dom"/>
</dbReference>
<dbReference type="STRING" id="1891926.Fuma_06224"/>
<dbReference type="GO" id="GO:0008887">
    <property type="term" value="F:glycerate kinase activity"/>
    <property type="evidence" value="ECO:0007669"/>
    <property type="project" value="InterPro"/>
</dbReference>
<evidence type="ECO:0000259" key="2">
    <source>
        <dbReference type="Pfam" id="PF13660"/>
    </source>
</evidence>
<dbReference type="InterPro" id="IPR039760">
    <property type="entry name" value="MOFRL_protein"/>
</dbReference>
<dbReference type="GO" id="GO:0016618">
    <property type="term" value="F:hydroxypyruvate reductase [NAD(P)H] activity"/>
    <property type="evidence" value="ECO:0007669"/>
    <property type="project" value="UniProtKB-EC"/>
</dbReference>
<dbReference type="EMBL" id="CP017641">
    <property type="protein sequence ID" value="APZ96555.1"/>
    <property type="molecule type" value="Genomic_DNA"/>
</dbReference>
<evidence type="ECO:0000313" key="4">
    <source>
        <dbReference type="Proteomes" id="UP000187735"/>
    </source>
</evidence>
<feature type="domain" description="MOFRL-associated" evidence="2">
    <location>
        <begin position="8"/>
        <end position="252"/>
    </location>
</feature>
<dbReference type="SUPFAM" id="SSF82544">
    <property type="entry name" value="GckA/TtuD-like"/>
    <property type="match status" value="1"/>
</dbReference>
<dbReference type="Pfam" id="PF13660">
    <property type="entry name" value="DUF4147"/>
    <property type="match status" value="1"/>
</dbReference>
<proteinExistence type="predicted"/>
<dbReference type="Gene3D" id="3.40.1480.10">
    <property type="entry name" value="MOFRL domain"/>
    <property type="match status" value="1"/>
</dbReference>
<accession>A0A1P8WR73</accession>
<dbReference type="Pfam" id="PF05161">
    <property type="entry name" value="MOFRL"/>
    <property type="match status" value="1"/>
</dbReference>
<dbReference type="Gene3D" id="3.40.50.10180">
    <property type="entry name" value="Glycerate kinase, MOFRL-like N-terminal domain"/>
    <property type="match status" value="1"/>
</dbReference>
<dbReference type="PANTHER" id="PTHR12227">
    <property type="entry name" value="GLYCERATE KINASE"/>
    <property type="match status" value="1"/>
</dbReference>
<dbReference type="InterPro" id="IPR007835">
    <property type="entry name" value="MOFRL"/>
</dbReference>
<dbReference type="OrthoDB" id="9766552at2"/>
<dbReference type="KEGG" id="fmr:Fuma_06224"/>
<dbReference type="Proteomes" id="UP000187735">
    <property type="component" value="Chromosome"/>
</dbReference>
<dbReference type="PANTHER" id="PTHR12227:SF0">
    <property type="entry name" value="GLYCERATE KINASE"/>
    <property type="match status" value="1"/>
</dbReference>
<gene>
    <name evidence="3" type="primary">ttuD</name>
    <name evidence="3" type="ORF">Fuma_06224</name>
</gene>
<keyword evidence="3" id="KW-0670">Pyruvate</keyword>
<dbReference type="InterPro" id="IPR038614">
    <property type="entry name" value="GK_N_sf"/>
</dbReference>